<reference evidence="1 2" key="1">
    <citation type="submission" date="2021-01" db="EMBL/GenBank/DDBJ databases">
        <title>Whole genome shotgun sequence of Planobispora siamensis NBRC 107568.</title>
        <authorList>
            <person name="Komaki H."/>
            <person name="Tamura T."/>
        </authorList>
    </citation>
    <scope>NUCLEOTIDE SEQUENCE [LARGE SCALE GENOMIC DNA]</scope>
    <source>
        <strain evidence="1 2">NBRC 107568</strain>
    </source>
</reference>
<keyword evidence="2" id="KW-1185">Reference proteome</keyword>
<evidence type="ECO:0000313" key="1">
    <source>
        <dbReference type="EMBL" id="GIH97722.1"/>
    </source>
</evidence>
<dbReference type="Proteomes" id="UP000619788">
    <property type="component" value="Unassembled WGS sequence"/>
</dbReference>
<dbReference type="AlphaFoldDB" id="A0A8J3SRU5"/>
<sequence>MSTLERERMRTTTGVRIPERAHWPAGAPCPALSAEGRCTGHAVRPTICRLWGAGANAAMRCPHGCTPEGGLLPDAQLIDLILTSLEIGGHRAFADVGDQIRALAADPALQPLLTRLISGDATAAPAIVAAIRGRRHDEPDPAAPQER</sequence>
<proteinExistence type="predicted"/>
<dbReference type="EMBL" id="BOOJ01000096">
    <property type="protein sequence ID" value="GIH97722.1"/>
    <property type="molecule type" value="Genomic_DNA"/>
</dbReference>
<comment type="caution">
    <text evidence="1">The sequence shown here is derived from an EMBL/GenBank/DDBJ whole genome shotgun (WGS) entry which is preliminary data.</text>
</comment>
<evidence type="ECO:0000313" key="2">
    <source>
        <dbReference type="Proteomes" id="UP000619788"/>
    </source>
</evidence>
<gene>
    <name evidence="1" type="ORF">Psi01_83520</name>
</gene>
<protein>
    <submittedName>
        <fullName evidence="1">Uncharacterized protein</fullName>
    </submittedName>
</protein>
<organism evidence="1 2">
    <name type="scientific">Planobispora siamensis</name>
    <dbReference type="NCBI Taxonomy" id="936338"/>
    <lineage>
        <taxon>Bacteria</taxon>
        <taxon>Bacillati</taxon>
        <taxon>Actinomycetota</taxon>
        <taxon>Actinomycetes</taxon>
        <taxon>Streptosporangiales</taxon>
        <taxon>Streptosporangiaceae</taxon>
        <taxon>Planobispora</taxon>
    </lineage>
</organism>
<accession>A0A8J3SRU5</accession>
<name>A0A8J3SRU5_9ACTN</name>